<keyword evidence="4 5" id="KW-0472">Membrane</keyword>
<feature type="transmembrane region" description="Helical" evidence="5">
    <location>
        <begin position="57"/>
        <end position="76"/>
    </location>
</feature>
<keyword evidence="8" id="KW-1185">Reference proteome</keyword>
<dbReference type="Gene3D" id="1.20.1250.20">
    <property type="entry name" value="MFS general substrate transporter like domains"/>
    <property type="match status" value="2"/>
</dbReference>
<feature type="transmembrane region" description="Helical" evidence="5">
    <location>
        <begin position="271"/>
        <end position="298"/>
    </location>
</feature>
<dbReference type="AlphaFoldDB" id="A0A916VZ00"/>
<evidence type="ECO:0000313" key="8">
    <source>
        <dbReference type="Proteomes" id="UP000648801"/>
    </source>
</evidence>
<reference evidence="7" key="1">
    <citation type="journal article" date="2014" name="Int. J. Syst. Evol. Microbiol.">
        <title>Complete genome sequence of Corynebacterium casei LMG S-19264T (=DSM 44701T), isolated from a smear-ripened cheese.</title>
        <authorList>
            <consortium name="US DOE Joint Genome Institute (JGI-PGF)"/>
            <person name="Walter F."/>
            <person name="Albersmeier A."/>
            <person name="Kalinowski J."/>
            <person name="Ruckert C."/>
        </authorList>
    </citation>
    <scope>NUCLEOTIDE SEQUENCE</scope>
    <source>
        <strain evidence="7">CGMCC 1.15447</strain>
    </source>
</reference>
<feature type="transmembrane region" description="Helical" evidence="5">
    <location>
        <begin position="233"/>
        <end position="251"/>
    </location>
</feature>
<feature type="transmembrane region" description="Helical" evidence="5">
    <location>
        <begin position="319"/>
        <end position="341"/>
    </location>
</feature>
<feature type="transmembrane region" description="Helical" evidence="5">
    <location>
        <begin position="146"/>
        <end position="164"/>
    </location>
</feature>
<dbReference type="SUPFAM" id="SSF103473">
    <property type="entry name" value="MFS general substrate transporter"/>
    <property type="match status" value="1"/>
</dbReference>
<evidence type="ECO:0000256" key="1">
    <source>
        <dbReference type="ARBA" id="ARBA00004141"/>
    </source>
</evidence>
<dbReference type="InterPro" id="IPR020846">
    <property type="entry name" value="MFS_dom"/>
</dbReference>
<sequence length="388" mass="42121">MINFIDRQTVSVLAPIIRQFFHLSNEAYGNVVAAFQFGMMSGELPMGWVMDRWGCRLGLTLAVCWWSAATGAQAFVRSGTQLGLSRFWMGTSECGNYSGGMKVVSQFFPVKERTLAVGIFNSGSIVGAVLAPPLVVFLAHRYGFRAAFLFPASLGVVWAIAWWFTYRTLPAPAIEQSSSEVPLSTLLSQAHAWAIMLCRFFVGPVVQFYWYWLPSYLYSARHMSMLQIGALSWIPYFLGGIGGVAGGWAAASLHKSGASNYRVRTVTMYSSAALCLASLAVPFVGTLVAFAAISLVIFAHNFLSANMYGCITDLFPESAVGRATGLTGVASGLSGLLFPLLTGFLVDRISYKPVFALAAMMPLLGTVILFILARKRRFNESSHSALPA</sequence>
<dbReference type="InterPro" id="IPR050382">
    <property type="entry name" value="MFS_Na/Anion_cotransporter"/>
</dbReference>
<evidence type="ECO:0000256" key="2">
    <source>
        <dbReference type="ARBA" id="ARBA00022692"/>
    </source>
</evidence>
<dbReference type="GO" id="GO:0016020">
    <property type="term" value="C:membrane"/>
    <property type="evidence" value="ECO:0007669"/>
    <property type="project" value="UniProtKB-SubCell"/>
</dbReference>
<accession>A0A916VZ00</accession>
<feature type="transmembrane region" description="Helical" evidence="5">
    <location>
        <begin position="190"/>
        <end position="212"/>
    </location>
</feature>
<dbReference type="InterPro" id="IPR036259">
    <property type="entry name" value="MFS_trans_sf"/>
</dbReference>
<dbReference type="CDD" id="cd17319">
    <property type="entry name" value="MFS_ExuT_GudP_like"/>
    <property type="match status" value="1"/>
</dbReference>
<comment type="caution">
    <text evidence="7">The sequence shown here is derived from an EMBL/GenBank/DDBJ whole genome shotgun (WGS) entry which is preliminary data.</text>
</comment>
<feature type="transmembrane region" description="Helical" evidence="5">
    <location>
        <begin position="115"/>
        <end position="139"/>
    </location>
</feature>
<name>A0A916VZ00_9BACT</name>
<dbReference type="Proteomes" id="UP000648801">
    <property type="component" value="Unassembled WGS sequence"/>
</dbReference>
<dbReference type="PROSITE" id="PS50850">
    <property type="entry name" value="MFS"/>
    <property type="match status" value="1"/>
</dbReference>
<dbReference type="Pfam" id="PF07690">
    <property type="entry name" value="MFS_1"/>
    <property type="match status" value="1"/>
</dbReference>
<reference evidence="7" key="2">
    <citation type="submission" date="2020-09" db="EMBL/GenBank/DDBJ databases">
        <authorList>
            <person name="Sun Q."/>
            <person name="Zhou Y."/>
        </authorList>
    </citation>
    <scope>NUCLEOTIDE SEQUENCE</scope>
    <source>
        <strain evidence="7">CGMCC 1.15447</strain>
    </source>
</reference>
<dbReference type="EMBL" id="BMJB01000001">
    <property type="protein sequence ID" value="GGA53647.1"/>
    <property type="molecule type" value="Genomic_DNA"/>
</dbReference>
<dbReference type="PANTHER" id="PTHR11662:SF285">
    <property type="entry name" value="HEXURONATE TRANSPORTER"/>
    <property type="match status" value="1"/>
</dbReference>
<comment type="subcellular location">
    <subcellularLocation>
        <location evidence="1">Membrane</location>
        <topology evidence="1">Multi-pass membrane protein</topology>
    </subcellularLocation>
</comment>
<dbReference type="PANTHER" id="PTHR11662">
    <property type="entry name" value="SOLUTE CARRIER FAMILY 17"/>
    <property type="match status" value="1"/>
</dbReference>
<feature type="domain" description="Major facilitator superfamily (MFS) profile" evidence="6">
    <location>
        <begin position="1"/>
        <end position="377"/>
    </location>
</feature>
<evidence type="ECO:0000259" key="6">
    <source>
        <dbReference type="PROSITE" id="PS50850"/>
    </source>
</evidence>
<dbReference type="GO" id="GO:0015134">
    <property type="term" value="F:hexuronate transmembrane transporter activity"/>
    <property type="evidence" value="ECO:0007669"/>
    <property type="project" value="TreeGrafter"/>
</dbReference>
<evidence type="ECO:0000256" key="3">
    <source>
        <dbReference type="ARBA" id="ARBA00022989"/>
    </source>
</evidence>
<organism evidence="7 8">
    <name type="scientific">Edaphobacter acidisoli</name>
    <dbReference type="NCBI Taxonomy" id="2040573"/>
    <lineage>
        <taxon>Bacteria</taxon>
        <taxon>Pseudomonadati</taxon>
        <taxon>Acidobacteriota</taxon>
        <taxon>Terriglobia</taxon>
        <taxon>Terriglobales</taxon>
        <taxon>Acidobacteriaceae</taxon>
        <taxon>Edaphobacter</taxon>
    </lineage>
</organism>
<feature type="transmembrane region" description="Helical" evidence="5">
    <location>
        <begin position="353"/>
        <end position="373"/>
    </location>
</feature>
<gene>
    <name evidence="7" type="primary">exuT</name>
    <name evidence="7" type="ORF">GCM10011507_00970</name>
</gene>
<evidence type="ECO:0000256" key="5">
    <source>
        <dbReference type="SAM" id="Phobius"/>
    </source>
</evidence>
<proteinExistence type="predicted"/>
<dbReference type="InterPro" id="IPR011701">
    <property type="entry name" value="MFS"/>
</dbReference>
<evidence type="ECO:0000256" key="4">
    <source>
        <dbReference type="ARBA" id="ARBA00023136"/>
    </source>
</evidence>
<keyword evidence="2 5" id="KW-0812">Transmembrane</keyword>
<protein>
    <submittedName>
        <fullName evidence="7">Hexuronate transporter</fullName>
    </submittedName>
</protein>
<keyword evidence="3 5" id="KW-1133">Transmembrane helix</keyword>
<evidence type="ECO:0000313" key="7">
    <source>
        <dbReference type="EMBL" id="GGA53647.1"/>
    </source>
</evidence>